<dbReference type="EMBL" id="LAZR01006223">
    <property type="protein sequence ID" value="KKM93769.1"/>
    <property type="molecule type" value="Genomic_DNA"/>
</dbReference>
<sequence length="60" mass="6585">MESDLGWRMDKVWKAVFGNGGEGMIAQMASVRTLLKVLLALNVLLLSGMISILVRMFSVS</sequence>
<feature type="transmembrane region" description="Helical" evidence="1">
    <location>
        <begin position="34"/>
        <end position="57"/>
    </location>
</feature>
<keyword evidence="1" id="KW-0472">Membrane</keyword>
<evidence type="ECO:0000313" key="2">
    <source>
        <dbReference type="EMBL" id="KKM93769.1"/>
    </source>
</evidence>
<organism evidence="2">
    <name type="scientific">marine sediment metagenome</name>
    <dbReference type="NCBI Taxonomy" id="412755"/>
    <lineage>
        <taxon>unclassified sequences</taxon>
        <taxon>metagenomes</taxon>
        <taxon>ecological metagenomes</taxon>
    </lineage>
</organism>
<evidence type="ECO:0000256" key="1">
    <source>
        <dbReference type="SAM" id="Phobius"/>
    </source>
</evidence>
<gene>
    <name evidence="2" type="ORF">LCGC14_1204990</name>
</gene>
<protein>
    <submittedName>
        <fullName evidence="2">Uncharacterized protein</fullName>
    </submittedName>
</protein>
<dbReference type="AlphaFoldDB" id="A0A0F9LFS4"/>
<comment type="caution">
    <text evidence="2">The sequence shown here is derived from an EMBL/GenBank/DDBJ whole genome shotgun (WGS) entry which is preliminary data.</text>
</comment>
<proteinExistence type="predicted"/>
<reference evidence="2" key="1">
    <citation type="journal article" date="2015" name="Nature">
        <title>Complex archaea that bridge the gap between prokaryotes and eukaryotes.</title>
        <authorList>
            <person name="Spang A."/>
            <person name="Saw J.H."/>
            <person name="Jorgensen S.L."/>
            <person name="Zaremba-Niedzwiedzka K."/>
            <person name="Martijn J."/>
            <person name="Lind A.E."/>
            <person name="van Eijk R."/>
            <person name="Schleper C."/>
            <person name="Guy L."/>
            <person name="Ettema T.J."/>
        </authorList>
    </citation>
    <scope>NUCLEOTIDE SEQUENCE</scope>
</reference>
<keyword evidence="1" id="KW-1133">Transmembrane helix</keyword>
<accession>A0A0F9LFS4</accession>
<keyword evidence="1" id="KW-0812">Transmembrane</keyword>
<name>A0A0F9LFS4_9ZZZZ</name>